<reference evidence="1" key="1">
    <citation type="submission" date="2023-08" db="EMBL/GenBank/DDBJ databases">
        <title>Increased levels of nutrients transform a symbiont into a lethal pathobiont.</title>
        <authorList>
            <person name="Lachnit T."/>
            <person name="Ulrich L."/>
            <person name="Willmer F.M."/>
            <person name="Hasenbein T."/>
            <person name="Steiner L.X."/>
            <person name="Wolters M."/>
            <person name="Herbst E.M."/>
            <person name="Deines P."/>
        </authorList>
    </citation>
    <scope>NUCLEOTIDE SEQUENCE</scope>
    <source>
        <strain evidence="1">T3</strain>
    </source>
</reference>
<dbReference type="EMBL" id="CP158373">
    <property type="protein sequence ID" value="XBY64833.1"/>
    <property type="molecule type" value="Genomic_DNA"/>
</dbReference>
<evidence type="ECO:0000313" key="1">
    <source>
        <dbReference type="EMBL" id="XBY64833.1"/>
    </source>
</evidence>
<accession>A0AAU7Y722</accession>
<organism evidence="1">
    <name type="scientific">Pseudomonas solani</name>
    <dbReference type="NCBI Taxonomy" id="2731552"/>
    <lineage>
        <taxon>Bacteria</taxon>
        <taxon>Pseudomonadati</taxon>
        <taxon>Pseudomonadota</taxon>
        <taxon>Gammaproteobacteria</taxon>
        <taxon>Pseudomonadales</taxon>
        <taxon>Pseudomonadaceae</taxon>
        <taxon>Pseudomonas</taxon>
    </lineage>
</organism>
<dbReference type="AlphaFoldDB" id="A0AAU7Y722"/>
<name>A0AAU7Y722_9PSED</name>
<proteinExistence type="predicted"/>
<dbReference type="RefSeq" id="WP_350447622.1">
    <property type="nucleotide sequence ID" value="NZ_CP158373.1"/>
</dbReference>
<evidence type="ECO:0008006" key="2">
    <source>
        <dbReference type="Google" id="ProtNLM"/>
    </source>
</evidence>
<sequence length="586" mass="64956">MLNGSTLNGATLNGAPPGSVLPEPITIEPVAAMVWAPRVLVNGQDLSHLVTGQVKFSRAEGGRAVADVLFLVDPGTLDPASWDGKAVEIFYRDLVAGVWRETLRYRGWIEGPELSQQTRILRCQCSDRLQEDIEALPIEQIDALTAGIWSEDVFEPVAGRSRWDYAQERLSTRAASLQRSIEGAWQVTDWAVTPPAYIIPAGTVMFESLEWLPAAAADRTNVVVVEADYRFIRLRERHQAFSWRHPDIVGDSIDNGFCVWRHDDTDLPDLEMIADASKGAGYGAILKDPFWLILPPNGVYCDPPAGWTNKFNDQVLRASWTSARRWSQRVTEQYTLRIEAPASVAAIGEVIARDRVTLETEADREEEFLQAEFDSPDADAVQDALGDYVVDLREQARADVAVVCMLKRGEVQILGEHRQNRLTFDLPSSDALPFRLEHTLDLRDVILGSPVRCVGKVFSLSEVWDLDSGTAITTVELAVSQGGGLDADVLTPPPKPPSTPPGSPPLEIVLPTQLGGRNSSPIYDDELDGFAGNYTQNDLDINPALELFEYRFQVTAPEIPAEHQDEYLVPAEQTYRVRIPHDLLEL</sequence>
<gene>
    <name evidence="1" type="ORF">ABS648_03440</name>
</gene>
<protein>
    <recommendedName>
        <fullName evidence="2">Tip attachment protein J domain-containing protein</fullName>
    </recommendedName>
</protein>